<keyword evidence="1" id="KW-1185">Reference proteome</keyword>
<evidence type="ECO:0000313" key="2">
    <source>
        <dbReference type="RefSeq" id="XP_052130648.1"/>
    </source>
</evidence>
<organism evidence="1 2">
    <name type="scientific">Frankliniella occidentalis</name>
    <name type="common">Western flower thrips</name>
    <name type="synonym">Euthrips occidentalis</name>
    <dbReference type="NCBI Taxonomy" id="133901"/>
    <lineage>
        <taxon>Eukaryota</taxon>
        <taxon>Metazoa</taxon>
        <taxon>Ecdysozoa</taxon>
        <taxon>Arthropoda</taxon>
        <taxon>Hexapoda</taxon>
        <taxon>Insecta</taxon>
        <taxon>Pterygota</taxon>
        <taxon>Neoptera</taxon>
        <taxon>Paraneoptera</taxon>
        <taxon>Thysanoptera</taxon>
        <taxon>Terebrantia</taxon>
        <taxon>Thripoidea</taxon>
        <taxon>Thripidae</taxon>
        <taxon>Frankliniella</taxon>
    </lineage>
</organism>
<dbReference type="KEGG" id="foc:127751322"/>
<sequence>MDSEEEEMDPECKTTILKYVSEEVFAEMSKIDKVQFFNRIEHYEHLVTKKGFENLPRPTYTVSCIREKIVSQKKPAKKTGPKARTVVGIILPFFDSKCVVASVARDSVDAKLIFVIGYVSGKLARKFCPQLF</sequence>
<gene>
    <name evidence="2" type="primary">LOC127751322</name>
</gene>
<accession>A0A9C6XTL6</accession>
<dbReference type="GeneID" id="127751322"/>
<name>A0A9C6XTL6_FRAOC</name>
<proteinExistence type="predicted"/>
<dbReference type="RefSeq" id="XP_052130648.1">
    <property type="nucleotide sequence ID" value="XM_052274688.1"/>
</dbReference>
<evidence type="ECO:0000313" key="1">
    <source>
        <dbReference type="Proteomes" id="UP000504606"/>
    </source>
</evidence>
<dbReference type="AlphaFoldDB" id="A0A9C6XTL6"/>
<protein>
    <submittedName>
        <fullName evidence="2">Uncharacterized protein LOC127751322</fullName>
    </submittedName>
</protein>
<dbReference type="Proteomes" id="UP000504606">
    <property type="component" value="Unplaced"/>
</dbReference>
<reference evidence="2" key="1">
    <citation type="submission" date="2025-08" db="UniProtKB">
        <authorList>
            <consortium name="RefSeq"/>
        </authorList>
    </citation>
    <scope>IDENTIFICATION</scope>
    <source>
        <tissue evidence="2">Whole organism</tissue>
    </source>
</reference>